<dbReference type="OrthoDB" id="480426at2"/>
<dbReference type="EMBL" id="QJKB01000007">
    <property type="protein sequence ID" value="PXX41480.1"/>
    <property type="molecule type" value="Genomic_DNA"/>
</dbReference>
<dbReference type="InterPro" id="IPR001343">
    <property type="entry name" value="Hemolysn_Ca-bd"/>
</dbReference>
<name>A0A318J4C0_9BURK</name>
<evidence type="ECO:0000259" key="2">
    <source>
        <dbReference type="Pfam" id="PF13946"/>
    </source>
</evidence>
<dbReference type="Pfam" id="PF13946">
    <property type="entry name" value="DUF4214"/>
    <property type="match status" value="1"/>
</dbReference>
<gene>
    <name evidence="3" type="ORF">DFR42_107131</name>
</gene>
<proteinExistence type="predicted"/>
<comment type="caution">
    <text evidence="3">The sequence shown here is derived from an EMBL/GenBank/DDBJ whole genome shotgun (WGS) entry which is preliminary data.</text>
</comment>
<dbReference type="SUPFAM" id="SSF51120">
    <property type="entry name" value="beta-Roll"/>
    <property type="match status" value="1"/>
</dbReference>
<dbReference type="Gene3D" id="2.150.10.10">
    <property type="entry name" value="Serralysin-like metalloprotease, C-terminal"/>
    <property type="match status" value="1"/>
</dbReference>
<keyword evidence="4" id="KW-1185">Reference proteome</keyword>
<dbReference type="RefSeq" id="WP_110256711.1">
    <property type="nucleotide sequence ID" value="NZ_QJKB01000007.1"/>
</dbReference>
<evidence type="ECO:0000256" key="1">
    <source>
        <dbReference type="SAM" id="MobiDB-lite"/>
    </source>
</evidence>
<evidence type="ECO:0000313" key="4">
    <source>
        <dbReference type="Proteomes" id="UP000247792"/>
    </source>
</evidence>
<dbReference type="AlphaFoldDB" id="A0A318J4C0"/>
<protein>
    <submittedName>
        <fullName evidence="3">Uncharacterized protein DUF4214</fullName>
    </submittedName>
</protein>
<feature type="region of interest" description="Disordered" evidence="1">
    <location>
        <begin position="1"/>
        <end position="27"/>
    </location>
</feature>
<dbReference type="InterPro" id="IPR025282">
    <property type="entry name" value="DUF4214"/>
</dbReference>
<organism evidence="3 4">
    <name type="scientific">Undibacterium pigrum</name>
    <dbReference type="NCBI Taxonomy" id="401470"/>
    <lineage>
        <taxon>Bacteria</taxon>
        <taxon>Pseudomonadati</taxon>
        <taxon>Pseudomonadota</taxon>
        <taxon>Betaproteobacteria</taxon>
        <taxon>Burkholderiales</taxon>
        <taxon>Oxalobacteraceae</taxon>
        <taxon>Undibacterium</taxon>
    </lineage>
</organism>
<evidence type="ECO:0000313" key="3">
    <source>
        <dbReference type="EMBL" id="PXX41480.1"/>
    </source>
</evidence>
<feature type="compositionally biased region" description="Polar residues" evidence="1">
    <location>
        <begin position="18"/>
        <end position="27"/>
    </location>
</feature>
<dbReference type="GO" id="GO:0005509">
    <property type="term" value="F:calcium ion binding"/>
    <property type="evidence" value="ECO:0007669"/>
    <property type="project" value="InterPro"/>
</dbReference>
<reference evidence="3 4" key="1">
    <citation type="submission" date="2018-05" db="EMBL/GenBank/DDBJ databases">
        <title>Genomic Encyclopedia of Type Strains, Phase IV (KMG-IV): sequencing the most valuable type-strain genomes for metagenomic binning, comparative biology and taxonomic classification.</title>
        <authorList>
            <person name="Goeker M."/>
        </authorList>
    </citation>
    <scope>NUCLEOTIDE SEQUENCE [LARGE SCALE GENOMIC DNA]</scope>
    <source>
        <strain evidence="3 4">DSM 19792</strain>
    </source>
</reference>
<accession>A0A318J4C0</accession>
<dbReference type="Proteomes" id="UP000247792">
    <property type="component" value="Unassembled WGS sequence"/>
</dbReference>
<feature type="domain" description="DUF4214" evidence="2">
    <location>
        <begin position="319"/>
        <end position="389"/>
    </location>
</feature>
<dbReference type="InterPro" id="IPR011049">
    <property type="entry name" value="Serralysin-like_metalloprot_C"/>
</dbReference>
<dbReference type="Pfam" id="PF00353">
    <property type="entry name" value="HemolysinCabind"/>
    <property type="match status" value="1"/>
</dbReference>
<sequence>MHTAIPEVVSPTEYPADASSSASNHTVLLQPPPTLTIKAAVDTTPPVLKSLNIPATVNLSKGDTPLVITAVASDEGSGVSSVVIELDAFLGHVVKRHGGTLSTFEMDGEDDTWADGQSSQTYTITMVNQDRVYQVVGAQVFDKAGNVSNYSAAQLKALGVNTSISVTGSIGAIAIDPSALSLVVSGTEGSDYLTGSKSNETFLAGGGNDIVVASGGNDFVNGGAGLDTLVLSGKMANYTVSTDAGYVSFNDTTGVDGKNSLSAVERVQFADAAMAFDINGAAGQAYRLYQAAFAHQPDKAGLGYWIKSLDYGVSLNTVASSFIQSAEFQKLYGSNLDTTSFINQLYQNVLHRAPDQAGLDYWSNQLSKGIVTQGVALASFCESAENQAQLIGQIQNGIVYTVWQA</sequence>